<proteinExistence type="predicted"/>
<sequence length="127" mass="14526">MIEPGRKRIRFAVVLKRLLAGLALTVFLLSFTTQLYGNLFWMLEGTGSFFIPAESDIWSFEVTRNNPGSGSWWLFARDHQHYFALSAERPEYIYIRRDNSCDAFDALKLETWCTARASPLPGTQAGK</sequence>
<protein>
    <submittedName>
        <fullName evidence="1">Uncharacterized protein</fullName>
    </submittedName>
</protein>
<keyword evidence="2" id="KW-1185">Reference proteome</keyword>
<evidence type="ECO:0000313" key="1">
    <source>
        <dbReference type="EMBL" id="TQV80511.1"/>
    </source>
</evidence>
<name>A0A545TTP2_9PROT</name>
<accession>A0A545TTP2</accession>
<organism evidence="1 2">
    <name type="scientific">Denitrobaculum tricleocarpae</name>
    <dbReference type="NCBI Taxonomy" id="2591009"/>
    <lineage>
        <taxon>Bacteria</taxon>
        <taxon>Pseudomonadati</taxon>
        <taxon>Pseudomonadota</taxon>
        <taxon>Alphaproteobacteria</taxon>
        <taxon>Rhodospirillales</taxon>
        <taxon>Rhodospirillaceae</taxon>
        <taxon>Denitrobaculum</taxon>
    </lineage>
</organism>
<dbReference type="Proteomes" id="UP000315252">
    <property type="component" value="Unassembled WGS sequence"/>
</dbReference>
<gene>
    <name evidence="1" type="ORF">FKG95_10055</name>
</gene>
<dbReference type="RefSeq" id="WP_142896225.1">
    <property type="nucleotide sequence ID" value="NZ_ML660054.1"/>
</dbReference>
<dbReference type="OrthoDB" id="1361963at2"/>
<evidence type="ECO:0000313" key="2">
    <source>
        <dbReference type="Proteomes" id="UP000315252"/>
    </source>
</evidence>
<dbReference type="AlphaFoldDB" id="A0A545TTP2"/>
<comment type="caution">
    <text evidence="1">The sequence shown here is derived from an EMBL/GenBank/DDBJ whole genome shotgun (WGS) entry which is preliminary data.</text>
</comment>
<dbReference type="EMBL" id="VHSH01000003">
    <property type="protein sequence ID" value="TQV80511.1"/>
    <property type="molecule type" value="Genomic_DNA"/>
</dbReference>
<reference evidence="1 2" key="1">
    <citation type="submission" date="2019-06" db="EMBL/GenBank/DDBJ databases">
        <title>Whole genome sequence for Rhodospirillaceae sp. R148.</title>
        <authorList>
            <person name="Wang G."/>
        </authorList>
    </citation>
    <scope>NUCLEOTIDE SEQUENCE [LARGE SCALE GENOMIC DNA]</scope>
    <source>
        <strain evidence="1 2">R148</strain>
    </source>
</reference>